<dbReference type="EMBL" id="KZ293677">
    <property type="protein sequence ID" value="PBK87653.1"/>
    <property type="molecule type" value="Genomic_DNA"/>
</dbReference>
<keyword evidence="2" id="KW-1185">Reference proteome</keyword>
<proteinExistence type="predicted"/>
<dbReference type="OrthoDB" id="10662853at2759"/>
<accession>A0A2H3DHB8</accession>
<reference evidence="2" key="1">
    <citation type="journal article" date="2017" name="Nat. Ecol. Evol.">
        <title>Genome expansion and lineage-specific genetic innovations in the forest pathogenic fungi Armillaria.</title>
        <authorList>
            <person name="Sipos G."/>
            <person name="Prasanna A.N."/>
            <person name="Walter M.C."/>
            <person name="O'Connor E."/>
            <person name="Balint B."/>
            <person name="Krizsan K."/>
            <person name="Kiss B."/>
            <person name="Hess J."/>
            <person name="Varga T."/>
            <person name="Slot J."/>
            <person name="Riley R."/>
            <person name="Boka B."/>
            <person name="Rigling D."/>
            <person name="Barry K."/>
            <person name="Lee J."/>
            <person name="Mihaltcheva S."/>
            <person name="LaButti K."/>
            <person name="Lipzen A."/>
            <person name="Waldron R."/>
            <person name="Moloney N.M."/>
            <person name="Sperisen C."/>
            <person name="Kredics L."/>
            <person name="Vagvoelgyi C."/>
            <person name="Patrignani A."/>
            <person name="Fitzpatrick D."/>
            <person name="Nagy I."/>
            <person name="Doyle S."/>
            <person name="Anderson J.B."/>
            <person name="Grigoriev I.V."/>
            <person name="Gueldener U."/>
            <person name="Muensterkoetter M."/>
            <person name="Nagy L.G."/>
        </authorList>
    </citation>
    <scope>NUCLEOTIDE SEQUENCE [LARGE SCALE GENOMIC DNA]</scope>
    <source>
        <strain evidence="2">Ar21-2</strain>
    </source>
</reference>
<name>A0A2H3DHB8_ARMGA</name>
<dbReference type="Proteomes" id="UP000217790">
    <property type="component" value="Unassembled WGS sequence"/>
</dbReference>
<dbReference type="AlphaFoldDB" id="A0A2H3DHB8"/>
<sequence length="185" mass="20346">MLQWFFSNVSPGQANDEMKRDIVKVVGEFLSLIFLKGTSSKILILVTLLFFKYLLISSIHNFECWKPTETLPLIVVLVYCGGPPGELRKAEGGADRFGHNCTLQMGKFSVASASNLRCQGGAMDIPPRALRTRLFLGLTARTSADSISLIFMALGHCDDGWHMRTTGHKPRSVSFGVCPINAPRA</sequence>
<evidence type="ECO:0000313" key="1">
    <source>
        <dbReference type="EMBL" id="PBK87653.1"/>
    </source>
</evidence>
<evidence type="ECO:0000313" key="2">
    <source>
        <dbReference type="Proteomes" id="UP000217790"/>
    </source>
</evidence>
<gene>
    <name evidence="1" type="ORF">ARMGADRAFT_1034574</name>
</gene>
<organism evidence="1 2">
    <name type="scientific">Armillaria gallica</name>
    <name type="common">Bulbous honey fungus</name>
    <name type="synonym">Armillaria bulbosa</name>
    <dbReference type="NCBI Taxonomy" id="47427"/>
    <lineage>
        <taxon>Eukaryota</taxon>
        <taxon>Fungi</taxon>
        <taxon>Dikarya</taxon>
        <taxon>Basidiomycota</taxon>
        <taxon>Agaricomycotina</taxon>
        <taxon>Agaricomycetes</taxon>
        <taxon>Agaricomycetidae</taxon>
        <taxon>Agaricales</taxon>
        <taxon>Marasmiineae</taxon>
        <taxon>Physalacriaceae</taxon>
        <taxon>Armillaria</taxon>
    </lineage>
</organism>
<dbReference type="InParanoid" id="A0A2H3DHB8"/>
<protein>
    <submittedName>
        <fullName evidence="1">Uncharacterized protein</fullName>
    </submittedName>
</protein>